<organism evidence="5 6">
    <name type="scientific">Monoraphidium neglectum</name>
    <dbReference type="NCBI Taxonomy" id="145388"/>
    <lineage>
        <taxon>Eukaryota</taxon>
        <taxon>Viridiplantae</taxon>
        <taxon>Chlorophyta</taxon>
        <taxon>core chlorophytes</taxon>
        <taxon>Chlorophyceae</taxon>
        <taxon>CS clade</taxon>
        <taxon>Sphaeropleales</taxon>
        <taxon>Selenastraceae</taxon>
        <taxon>Monoraphidium</taxon>
    </lineage>
</organism>
<feature type="region of interest" description="Disordered" evidence="2">
    <location>
        <begin position="1472"/>
        <end position="1491"/>
    </location>
</feature>
<feature type="compositionally biased region" description="Low complexity" evidence="2">
    <location>
        <begin position="862"/>
        <end position="882"/>
    </location>
</feature>
<dbReference type="PANTHER" id="PTHR18460">
    <property type="entry name" value="TEL2 INTERACTING PROTEIN 1 TTI1 FAMILY MEMBER"/>
    <property type="match status" value="1"/>
</dbReference>
<feature type="compositionally biased region" description="Low complexity" evidence="2">
    <location>
        <begin position="518"/>
        <end position="544"/>
    </location>
</feature>
<dbReference type="InterPro" id="IPR057567">
    <property type="entry name" value="TPR_TTI1_C"/>
</dbReference>
<dbReference type="EMBL" id="KK101297">
    <property type="protein sequence ID" value="KIZ01391.1"/>
    <property type="molecule type" value="Genomic_DNA"/>
</dbReference>
<feature type="compositionally biased region" description="Low complexity" evidence="2">
    <location>
        <begin position="84"/>
        <end position="93"/>
    </location>
</feature>
<dbReference type="Pfam" id="PF21547">
    <property type="entry name" value="TTI1"/>
    <property type="match status" value="1"/>
</dbReference>
<feature type="region of interest" description="Disordered" evidence="2">
    <location>
        <begin position="1265"/>
        <end position="1294"/>
    </location>
</feature>
<dbReference type="InterPro" id="IPR016024">
    <property type="entry name" value="ARM-type_fold"/>
</dbReference>
<keyword evidence="6" id="KW-1185">Reference proteome</keyword>
<feature type="region of interest" description="Disordered" evidence="2">
    <location>
        <begin position="860"/>
        <end position="889"/>
    </location>
</feature>
<feature type="region of interest" description="Disordered" evidence="2">
    <location>
        <begin position="1673"/>
        <end position="1747"/>
    </location>
</feature>
<dbReference type="OrthoDB" id="542302at2759"/>
<dbReference type="KEGG" id="mng:MNEG_6569"/>
<dbReference type="Pfam" id="PF24181">
    <property type="entry name" value="TPR_TTI1_C"/>
    <property type="match status" value="1"/>
</dbReference>
<feature type="region of interest" description="Disordered" evidence="2">
    <location>
        <begin position="988"/>
        <end position="1007"/>
    </location>
</feature>
<feature type="compositionally biased region" description="Gly residues" evidence="2">
    <location>
        <begin position="1219"/>
        <end position="1232"/>
    </location>
</feature>
<dbReference type="PANTHER" id="PTHR18460:SF3">
    <property type="entry name" value="TELO2-INTERACTING PROTEIN 1 HOMOLOG"/>
    <property type="match status" value="1"/>
</dbReference>
<evidence type="ECO:0000259" key="4">
    <source>
        <dbReference type="Pfam" id="PF24181"/>
    </source>
</evidence>
<dbReference type="InterPro" id="IPR052587">
    <property type="entry name" value="TELO2-interacting_protein_1"/>
</dbReference>
<feature type="compositionally biased region" description="Low complexity" evidence="2">
    <location>
        <begin position="1686"/>
        <end position="1711"/>
    </location>
</feature>
<dbReference type="Pfam" id="PF24173">
    <property type="entry name" value="TPR_TTI1_N"/>
    <property type="match status" value="1"/>
</dbReference>
<evidence type="ECO:0000313" key="5">
    <source>
        <dbReference type="EMBL" id="KIZ01391.1"/>
    </source>
</evidence>
<feature type="coiled-coil region" evidence="1">
    <location>
        <begin position="633"/>
        <end position="678"/>
    </location>
</feature>
<dbReference type="STRING" id="145388.A0A0D2N600"/>
<feature type="region of interest" description="Disordered" evidence="2">
    <location>
        <begin position="84"/>
        <end position="135"/>
    </location>
</feature>
<feature type="domain" description="TTI1 C-terminal TPR" evidence="4">
    <location>
        <begin position="1576"/>
        <end position="1642"/>
    </location>
</feature>
<gene>
    <name evidence="5" type="ORF">MNEG_6569</name>
</gene>
<dbReference type="SUPFAM" id="SSF48371">
    <property type="entry name" value="ARM repeat"/>
    <property type="match status" value="1"/>
</dbReference>
<dbReference type="GO" id="GO:0005737">
    <property type="term" value="C:cytoplasm"/>
    <property type="evidence" value="ECO:0007669"/>
    <property type="project" value="TreeGrafter"/>
</dbReference>
<evidence type="ECO:0000259" key="3">
    <source>
        <dbReference type="Pfam" id="PF24173"/>
    </source>
</evidence>
<dbReference type="GeneID" id="25739445"/>
<sequence length="1793" mass="180044">MVRVEELTAADGGSAAAGDGNFSEHGDGDGGPLSCWEAGPPEVDVPIADLAADIAADMAAAAAAAEAAWTASSAAEAARPPASAVAGPSALAPPAAPPTAAPTSAPAPPAGGPSPDAPPAPALPPPPAADAAATARREAFAALRPACSKLLQRRGDAAALRGGLSELKAAVAAAPLAGLAACWDYVSFPLFIALDSAAAIRRQREAEAEAEAAAVAAAAAAGGRAQLAAVPAPAPAAAAAVPAAASDAVAEGLLECLLLLVRRAPPGEADQLAPLLEKLLPLAQLGPAYASEETRLKTLECLEAALLPAADTATDPGRAAVASAAAAAAAAPAAPALLSRPEAAPLVGALIVACLSSAEGELALGPAGSRAVRAAALRATRALVLAAAGDVDALAFFLPGLVSGFNKQLLASGKGAAGAGQTGAAAGAAAAIAALEGLTDAILLVLGDAAVAPLLETDPEAARQLRLQLGGAPLPPVGEAEGPEGVERQALAALERMSLSVLADGASGGTFDAHPRAQDQGQQQRRQAEDQQQQEQRRQQQQQEQPRRLRVNRDADWLVSTSRRVQTVLALALPPLMTHPRPSVRVAVAAAAARLLDGAAATLHGSWQALTEILLTLAQDEWPQVSGFSWRWLAGQQQQQHEQQQEQQQQQQEQQQQQQEQQQQEQQQEQQQQQEQHQMLLNAGAGGGGGAALGAGEEEGAAAGQRRARLGSLLGSLARELLPAVRGGAERGALAARRLTTALMCSGPEEVAAALLDPPSTLDDLAGSLVRCFEADPSGAALLLHAPPAPAGPFASAAGGAAAPAPALPRMPLALVYLASDPSYSAVASVARALGRLARRADPSGLRHLRRLFESLEARIKASQQRGQQQQQQRQRASAAAGGRRRGAGLGAEGASWQCECTAAVAVASEVVFGASGAWEAPRPASVQDGRPRLEADGGAPETLPGPGAGCGDLGSYQDGVPAVGEADAEFEALTWRFLEIITNERLWGQPTSQPPRDDAAAAAGDAEAAPPPLSAQLLGENALLLRALCDAAGAAARCLGRRFAGKPLRAALLPLLERLGDPCALVSDAAAGALAWVCIACGYNLGLRDLVGSNADYVIDGLCARLRALRSRGGARAAQLLAALLQRCGVAPELLPLMAEPLRGALSALSVLARHEQPGLVPPFLQVLRCVAQGAGADARDLAAAWCDVDARAREVAAAEGLLDGDGSGDEAAAAAGGASGAASGGAGSGIGPSEAAPGILEVREYFLSRLERRRTAEALPGGVRLPAAADDDGVVEEAEGGDAEEGDGGGAPRVRKLLLPAPQLEQLEALWRRAHGAASLASAAADAAAPLLLQHGLRSAVLAHEVAGAALQALAASTEAAETEQALFETLLSRGPGAALRPVRPETPRLLPAVAALWGPLLAALRASSSVPLVEASLQLLARLTTLAGGQFMARRLQREALPLLLRLLRDGPAAAARANALLAAAAGPPGAGAGPGSDLGGGQSSADAQSALLRPSPVAGRSSLLLGLEPGAGAEAAAGKAAASGVSSSDSMGGSAGVGDRGGHLTRAAQLMSSAALAPADADGGALAAGALRRVQTAVLRCLEQVCASDGARSALAGAVWDVASAAAPFLSDQHPLALREAAAKLLAAAALADADAVWLLLFDLAAHGGEGEAAAELGAVSERTLVQAIDDGGEGGGTARVQQQQQQQQQQRTQNLQREQLPGLQQLLPPPARTRPGSGRSGRGSGGGGGGRGGGGPALTPELARQCGRRAAALLARLEAPGGACAPGASAWDVKALRQLELYSSDAAA</sequence>
<feature type="region of interest" description="Disordered" evidence="2">
    <location>
        <begin position="505"/>
        <end position="549"/>
    </location>
</feature>
<accession>A0A0D2N600</accession>
<feature type="region of interest" description="Disordered" evidence="2">
    <location>
        <begin position="1203"/>
        <end position="1235"/>
    </location>
</feature>
<dbReference type="InterPro" id="IPR057566">
    <property type="entry name" value="TPR_TTI1_N"/>
</dbReference>
<feature type="domain" description="TTI1 N-terminal TPR" evidence="3">
    <location>
        <begin position="488"/>
        <end position="621"/>
    </location>
</feature>
<protein>
    <submittedName>
        <fullName evidence="5">Uncharacterized protein</fullName>
    </submittedName>
</protein>
<evidence type="ECO:0000256" key="1">
    <source>
        <dbReference type="SAM" id="Coils"/>
    </source>
</evidence>
<reference evidence="5 6" key="1">
    <citation type="journal article" date="2013" name="BMC Genomics">
        <title>Reconstruction of the lipid metabolism for the microalga Monoraphidium neglectum from its genome sequence reveals characteristics suitable for biofuel production.</title>
        <authorList>
            <person name="Bogen C."/>
            <person name="Al-Dilaimi A."/>
            <person name="Albersmeier A."/>
            <person name="Wichmann J."/>
            <person name="Grundmann M."/>
            <person name="Rupp O."/>
            <person name="Lauersen K.J."/>
            <person name="Blifernez-Klassen O."/>
            <person name="Kalinowski J."/>
            <person name="Goesmann A."/>
            <person name="Mussgnug J.H."/>
            <person name="Kruse O."/>
        </authorList>
    </citation>
    <scope>NUCLEOTIDE SEQUENCE [LARGE SCALE GENOMIC DNA]</scope>
    <source>
        <strain evidence="5 6">SAG 48.87</strain>
    </source>
</reference>
<feature type="compositionally biased region" description="Pro residues" evidence="2">
    <location>
        <begin position="94"/>
        <end position="128"/>
    </location>
</feature>
<proteinExistence type="predicted"/>
<feature type="compositionally biased region" description="Low complexity" evidence="2">
    <location>
        <begin position="9"/>
        <end position="20"/>
    </location>
</feature>
<feature type="compositionally biased region" description="Acidic residues" evidence="2">
    <location>
        <begin position="1271"/>
        <end position="1289"/>
    </location>
</feature>
<evidence type="ECO:0000313" key="6">
    <source>
        <dbReference type="Proteomes" id="UP000054498"/>
    </source>
</evidence>
<dbReference type="InterPro" id="IPR049362">
    <property type="entry name" value="TTI1_rpt"/>
</dbReference>
<dbReference type="Gene3D" id="1.25.10.10">
    <property type="entry name" value="Leucine-rich Repeat Variant"/>
    <property type="match status" value="1"/>
</dbReference>
<name>A0A0D2N600_9CHLO</name>
<dbReference type="RefSeq" id="XP_013900410.1">
    <property type="nucleotide sequence ID" value="XM_014044956.1"/>
</dbReference>
<dbReference type="Proteomes" id="UP000054498">
    <property type="component" value="Unassembled WGS sequence"/>
</dbReference>
<feature type="compositionally biased region" description="Gly residues" evidence="2">
    <location>
        <begin position="1472"/>
        <end position="1486"/>
    </location>
</feature>
<feature type="region of interest" description="Disordered" evidence="2">
    <location>
        <begin position="1"/>
        <end position="40"/>
    </location>
</feature>
<feature type="compositionally biased region" description="Gly residues" evidence="2">
    <location>
        <begin position="1723"/>
        <end position="1741"/>
    </location>
</feature>
<dbReference type="InterPro" id="IPR011989">
    <property type="entry name" value="ARM-like"/>
</dbReference>
<evidence type="ECO:0000256" key="2">
    <source>
        <dbReference type="SAM" id="MobiDB-lite"/>
    </source>
</evidence>
<feature type="region of interest" description="Disordered" evidence="2">
    <location>
        <begin position="921"/>
        <end position="953"/>
    </location>
</feature>
<keyword evidence="1" id="KW-0175">Coiled coil</keyword>